<dbReference type="Proteomes" id="UP000610862">
    <property type="component" value="Unassembled WGS sequence"/>
</dbReference>
<feature type="domain" description="HTH araC/xylS-type" evidence="4">
    <location>
        <begin position="189"/>
        <end position="287"/>
    </location>
</feature>
<dbReference type="InterPro" id="IPR020449">
    <property type="entry name" value="Tscrpt_reg_AraC-type_HTH"/>
</dbReference>
<dbReference type="RefSeq" id="WP_187525232.1">
    <property type="nucleotide sequence ID" value="NZ_JACRTA010000002.1"/>
</dbReference>
<dbReference type="Pfam" id="PF07883">
    <property type="entry name" value="Cupin_2"/>
    <property type="match status" value="1"/>
</dbReference>
<comment type="caution">
    <text evidence="5">The sequence shown here is derived from an EMBL/GenBank/DDBJ whole genome shotgun (WGS) entry which is preliminary data.</text>
</comment>
<dbReference type="PANTHER" id="PTHR43280:SF2">
    <property type="entry name" value="HTH-TYPE TRANSCRIPTIONAL REGULATOR EXSA"/>
    <property type="match status" value="1"/>
</dbReference>
<dbReference type="InterPro" id="IPR018060">
    <property type="entry name" value="HTH_AraC"/>
</dbReference>
<dbReference type="SMART" id="SM00342">
    <property type="entry name" value="HTH_ARAC"/>
    <property type="match status" value="1"/>
</dbReference>
<evidence type="ECO:0000313" key="6">
    <source>
        <dbReference type="Proteomes" id="UP000610862"/>
    </source>
</evidence>
<evidence type="ECO:0000256" key="1">
    <source>
        <dbReference type="ARBA" id="ARBA00023015"/>
    </source>
</evidence>
<name>A0A926E5N7_9FIRM</name>
<dbReference type="PROSITE" id="PS01124">
    <property type="entry name" value="HTH_ARAC_FAMILY_2"/>
    <property type="match status" value="1"/>
</dbReference>
<organism evidence="5 6">
    <name type="scientific">Lentihominibacter hominis</name>
    <dbReference type="NCBI Taxonomy" id="2763645"/>
    <lineage>
        <taxon>Bacteria</taxon>
        <taxon>Bacillati</taxon>
        <taxon>Bacillota</taxon>
        <taxon>Clostridia</taxon>
        <taxon>Peptostreptococcales</taxon>
        <taxon>Anaerovoracaceae</taxon>
        <taxon>Lentihominibacter</taxon>
    </lineage>
</organism>
<dbReference type="Pfam" id="PF12833">
    <property type="entry name" value="HTH_18"/>
    <property type="match status" value="1"/>
</dbReference>
<keyword evidence="6" id="KW-1185">Reference proteome</keyword>
<evidence type="ECO:0000256" key="2">
    <source>
        <dbReference type="ARBA" id="ARBA00023125"/>
    </source>
</evidence>
<keyword evidence="2" id="KW-0238">DNA-binding</keyword>
<dbReference type="SUPFAM" id="SSF46689">
    <property type="entry name" value="Homeodomain-like"/>
    <property type="match status" value="1"/>
</dbReference>
<dbReference type="PRINTS" id="PR00032">
    <property type="entry name" value="HTHARAC"/>
</dbReference>
<dbReference type="InterPro" id="IPR009057">
    <property type="entry name" value="Homeodomain-like_sf"/>
</dbReference>
<protein>
    <submittedName>
        <fullName evidence="5">AraC family transcriptional regulator</fullName>
    </submittedName>
</protein>
<dbReference type="SUPFAM" id="SSF51182">
    <property type="entry name" value="RmlC-like cupins"/>
    <property type="match status" value="1"/>
</dbReference>
<dbReference type="EMBL" id="JACRTA010000002">
    <property type="protein sequence ID" value="MBC8568295.1"/>
    <property type="molecule type" value="Genomic_DNA"/>
</dbReference>
<sequence length="326" mass="38713">MYTDIIANENSIQKIKNTPLGVSFYNVTNIKPHRHETLLEIILCLKGNIQLISADQTIELREGDVFSIDCMDIHYLHSESKNNIVMSLYIDLSQVDSSFDYLKYTFFTCRSDTCNQYQKLPMYNITDTLLSIAYIYLSNEDLNIHGHTNLYSRLANKLINIMLSYFEWYDYMNTNPNTNTNNISRERFNRILKFCQQNYMNKITVSEIASREFINENYLSQFLSKSPFQSFSNMINYIRCYQSETFLLTTNLPNIEISYKCGFSDPKYFYKNFKKWYGHTPSEHRNQYIQQSNTLQQYQILQNSDILYILEKHIARYHTFKITSIT</sequence>
<keyword evidence="1" id="KW-0805">Transcription regulation</keyword>
<dbReference type="InterPro" id="IPR011051">
    <property type="entry name" value="RmlC_Cupin_sf"/>
</dbReference>
<dbReference type="Gene3D" id="2.60.120.10">
    <property type="entry name" value="Jelly Rolls"/>
    <property type="match status" value="1"/>
</dbReference>
<dbReference type="InterPro" id="IPR014710">
    <property type="entry name" value="RmlC-like_jellyroll"/>
</dbReference>
<dbReference type="AlphaFoldDB" id="A0A926E5N7"/>
<reference evidence="5" key="1">
    <citation type="submission" date="2020-08" db="EMBL/GenBank/DDBJ databases">
        <title>Genome public.</title>
        <authorList>
            <person name="Liu C."/>
            <person name="Sun Q."/>
        </authorList>
    </citation>
    <scope>NUCLEOTIDE SEQUENCE</scope>
    <source>
        <strain evidence="5">NSJ-24</strain>
    </source>
</reference>
<dbReference type="GO" id="GO:0003700">
    <property type="term" value="F:DNA-binding transcription factor activity"/>
    <property type="evidence" value="ECO:0007669"/>
    <property type="project" value="InterPro"/>
</dbReference>
<evidence type="ECO:0000256" key="3">
    <source>
        <dbReference type="ARBA" id="ARBA00023163"/>
    </source>
</evidence>
<dbReference type="GO" id="GO:0043565">
    <property type="term" value="F:sequence-specific DNA binding"/>
    <property type="evidence" value="ECO:0007669"/>
    <property type="project" value="InterPro"/>
</dbReference>
<dbReference type="InterPro" id="IPR013096">
    <property type="entry name" value="Cupin_2"/>
</dbReference>
<gene>
    <name evidence="5" type="ORF">H8692_05890</name>
</gene>
<dbReference type="Gene3D" id="1.10.10.60">
    <property type="entry name" value="Homeodomain-like"/>
    <property type="match status" value="2"/>
</dbReference>
<dbReference type="PANTHER" id="PTHR43280">
    <property type="entry name" value="ARAC-FAMILY TRANSCRIPTIONAL REGULATOR"/>
    <property type="match status" value="1"/>
</dbReference>
<proteinExistence type="predicted"/>
<accession>A0A926E5N7</accession>
<dbReference type="CDD" id="cd02208">
    <property type="entry name" value="cupin_RmlC-like"/>
    <property type="match status" value="1"/>
</dbReference>
<evidence type="ECO:0000259" key="4">
    <source>
        <dbReference type="PROSITE" id="PS01124"/>
    </source>
</evidence>
<evidence type="ECO:0000313" key="5">
    <source>
        <dbReference type="EMBL" id="MBC8568295.1"/>
    </source>
</evidence>
<keyword evidence="3" id="KW-0804">Transcription</keyword>